<dbReference type="AlphaFoldDB" id="A0AAV7YX44"/>
<organism evidence="1 2">
    <name type="scientific">Anaeramoeba flamelloides</name>
    <dbReference type="NCBI Taxonomy" id="1746091"/>
    <lineage>
        <taxon>Eukaryota</taxon>
        <taxon>Metamonada</taxon>
        <taxon>Anaeramoebidae</taxon>
        <taxon>Anaeramoeba</taxon>
    </lineage>
</organism>
<proteinExistence type="predicted"/>
<dbReference type="Proteomes" id="UP001146793">
    <property type="component" value="Unassembled WGS sequence"/>
</dbReference>
<dbReference type="EMBL" id="JANTQA010000047">
    <property type="protein sequence ID" value="KAJ3433309.1"/>
    <property type="molecule type" value="Genomic_DNA"/>
</dbReference>
<evidence type="ECO:0000313" key="1">
    <source>
        <dbReference type="EMBL" id="KAJ3433309.1"/>
    </source>
</evidence>
<gene>
    <name evidence="1" type="ORF">M0812_22264</name>
</gene>
<comment type="caution">
    <text evidence="1">The sequence shown here is derived from an EMBL/GenBank/DDBJ whole genome shotgun (WGS) entry which is preliminary data.</text>
</comment>
<name>A0AAV7YX44_9EUKA</name>
<reference evidence="1" key="1">
    <citation type="submission" date="2022-08" db="EMBL/GenBank/DDBJ databases">
        <title>Novel sulphate-reducing endosymbionts in the free-living metamonad Anaeramoeba.</title>
        <authorList>
            <person name="Jerlstrom-Hultqvist J."/>
            <person name="Cepicka I."/>
            <person name="Gallot-Lavallee L."/>
            <person name="Salas-Leiva D."/>
            <person name="Curtis B.A."/>
            <person name="Zahonova K."/>
            <person name="Pipaliya S."/>
            <person name="Dacks J."/>
            <person name="Roger A.J."/>
        </authorList>
    </citation>
    <scope>NUCLEOTIDE SEQUENCE</scope>
    <source>
        <strain evidence="1">Busselton2</strain>
    </source>
</reference>
<sequence>MISPYPEFCFLPSNYSPTDNSFFSFIGLGKTGVLFTINQNQLKNQKTMQIPTLFFFKTPALDQKMQLEVIPLFAPPFVCVFQSASLSHDENLLLLNVKHSGSIKGAMSGEYQSPIVKPKKRRKNIVKTTHSTILVDIQEGTTLSTIFENTAKTEIHFLESCSKNWSSHSHMFLTIFEKGEIAVHTLQAKKAWLSKKKSFELKPKTETLHSEHLYSQFDPIRMVLYVLKKTQYPAQLRIFLRTFSKKKPLQKDYRISFGHVVNPLSLQFLLYSPLAHKNKKPESDKKNDGFVFIKKISINTNINTNTSTNPNTSRVEKTKFFNQNIEKNPKIAKVLVGGSIPKKQNTPRTNSDHTNTLISFPTKNTKKYSQSYEFLDNYNPEISNKIHPKLLLETESKNEKTRTPPTIFKI</sequence>
<protein>
    <submittedName>
        <fullName evidence="1">Uncharacterized protein</fullName>
    </submittedName>
</protein>
<accession>A0AAV7YX44</accession>
<evidence type="ECO:0000313" key="2">
    <source>
        <dbReference type="Proteomes" id="UP001146793"/>
    </source>
</evidence>